<dbReference type="AlphaFoldDB" id="A0A381QXC4"/>
<dbReference type="CDD" id="cd23659">
    <property type="entry name" value="USP_At3g01520-like"/>
    <property type="match status" value="1"/>
</dbReference>
<name>A0A381QXC4_9ZZZZ</name>
<proteinExistence type="predicted"/>
<dbReference type="InterPro" id="IPR006015">
    <property type="entry name" value="Universal_stress_UspA"/>
</dbReference>
<organism evidence="2">
    <name type="scientific">marine metagenome</name>
    <dbReference type="NCBI Taxonomy" id="408172"/>
    <lineage>
        <taxon>unclassified sequences</taxon>
        <taxon>metagenomes</taxon>
        <taxon>ecological metagenomes</taxon>
    </lineage>
</organism>
<accession>A0A381QXC4</accession>
<dbReference type="PANTHER" id="PTHR31964:SF113">
    <property type="entry name" value="USPA DOMAIN-CONTAINING PROTEIN"/>
    <property type="match status" value="1"/>
</dbReference>
<evidence type="ECO:0000259" key="1">
    <source>
        <dbReference type="Pfam" id="PF00582"/>
    </source>
</evidence>
<dbReference type="PANTHER" id="PTHR31964">
    <property type="entry name" value="ADENINE NUCLEOTIDE ALPHA HYDROLASES-LIKE SUPERFAMILY PROTEIN"/>
    <property type="match status" value="1"/>
</dbReference>
<evidence type="ECO:0000313" key="2">
    <source>
        <dbReference type="EMBL" id="SUZ84092.1"/>
    </source>
</evidence>
<dbReference type="EMBL" id="UINC01001581">
    <property type="protein sequence ID" value="SUZ84092.1"/>
    <property type="molecule type" value="Genomic_DNA"/>
</dbReference>
<feature type="domain" description="UspA" evidence="1">
    <location>
        <begin position="7"/>
        <end position="148"/>
    </location>
</feature>
<dbReference type="Pfam" id="PF00582">
    <property type="entry name" value="Usp"/>
    <property type="match status" value="1"/>
</dbReference>
<reference evidence="2" key="1">
    <citation type="submission" date="2018-05" db="EMBL/GenBank/DDBJ databases">
        <authorList>
            <person name="Lanie J.A."/>
            <person name="Ng W.-L."/>
            <person name="Kazmierczak K.M."/>
            <person name="Andrzejewski T.M."/>
            <person name="Davidsen T.M."/>
            <person name="Wayne K.J."/>
            <person name="Tettelin H."/>
            <person name="Glass J.I."/>
            <person name="Rusch D."/>
            <person name="Podicherti R."/>
            <person name="Tsui H.-C.T."/>
            <person name="Winkler M.E."/>
        </authorList>
    </citation>
    <scope>NUCLEOTIDE SEQUENCE</scope>
</reference>
<dbReference type="InterPro" id="IPR006016">
    <property type="entry name" value="UspA"/>
</dbReference>
<dbReference type="PRINTS" id="PR01438">
    <property type="entry name" value="UNVRSLSTRESS"/>
</dbReference>
<protein>
    <recommendedName>
        <fullName evidence="1">UspA domain-containing protein</fullName>
    </recommendedName>
</protein>
<dbReference type="SUPFAM" id="SSF52402">
    <property type="entry name" value="Adenine nucleotide alpha hydrolases-like"/>
    <property type="match status" value="1"/>
</dbReference>
<dbReference type="InterPro" id="IPR014729">
    <property type="entry name" value="Rossmann-like_a/b/a_fold"/>
</dbReference>
<sequence length="154" mass="16295">MSDGPERRIVVGVEGSGYARAALIWALEEAHHRGAVIEVVTCYSPTYVPAAPDLGYVPLDSFDLAAEVEKMQGEVIESAIEASDFGDEVEIRRVLQKGRPADTLMTAAEGATMLVVGNRGRGGFAGLRLGSVSQAIAHHSPCPLVIVRTGLADH</sequence>
<gene>
    <name evidence="2" type="ORF">METZ01_LOCUS36946</name>
</gene>
<dbReference type="Gene3D" id="3.40.50.620">
    <property type="entry name" value="HUPs"/>
    <property type="match status" value="1"/>
</dbReference>